<comment type="caution">
    <text evidence="6">The sequence shown here is derived from an EMBL/GenBank/DDBJ whole genome shotgun (WGS) entry which is preliminary data.</text>
</comment>
<sequence length="1136" mass="121594">MSVALSKHEVIDVDEMEEDNAGRGVSPNPIPNPNPNTTNGNSNASGPAQPYYRNLRKNSHTNTNGMTNQLNNSDEAMTNHSNTTSTTTNATTINNNSISINVNGRKSPQPPPPPPPRGKRRSRRLSILAASSSLPPSSFGIGTGYGVHEERKVENVVEVMDLDEHNENVNVNYDNTSNNNTNNNHSRRARYRNQTQTQTQTPTRQQHHQQQPQQQHQQEPDMSLPNSVSERNRDEDVVITGTGTDAGIGTGTGPGAISAATGTRTINSINTAVTSATATTTSSANTSGDASSLILPSSPLPPLPPSSSPPPPIPQRLTVKEEEVHIHETRSPGNRGQGAGAGEDDVEMKEVHVLEPKPLAKMGIDRMLLDEPRKESVGRGGGEASAIPAKPTGTSSTTKMTPLSEVLRPKSESSTPTTITAEASTEATTTAAAATTAAKSEDSLSSPTSTKPVSSASTKKPQSSKPKQVKRRSPSLEPAPRPPPKLQTVRLQISLGGPDNYSVDIAQLAKETGQRPPTPPPVKRDTSSSEDEGDDEGDEGEPSVSRKHNKPVKRKRRVHQADCYDLNDEFIDDSELAIDERMYIAQTKQSGFYVSAGDVALLKDKSGEKSERGKGGSGGSGGGLSVHDPSVPGSPARKPKSKKIVPTIIPLGVTSSSMIKPSISVSAAVAKNGADSHKSTPESASAPPQRGSGLHVQIQPPSRGNGTRETPIAVSDTEDVMEVGAGAGKSKNEDNLSVPDMWDTSMSIPPTASTHAQSPTSISTVTNGMKRKPSSTVDGSSSHDNGGTSSSSRKKRRTVGIENFKPELQEALNELKNAIKKESFEQKEKFPPGLKPILTNVALLAIRCGEYNEMFFDLMPKMFVYNRYTMRKLIKRLVHTGHQKLLAERQDDLLVELKRLADDGFERAKEEYEKNVQAWERRQEKAKAGIPGGGGATSVEGTPAPQGSETPTANETATLHPPPRMENISLSSMSGDGVLMDVDIEPGTGGSSAPPQSGQQVYMMTDLERENAVAESGGQLPLSQPVGSAGAVAPPLHSSAHMPTRRFRLTDEMKDIIWELVAYSNESVRLENEKNSLEGANIQVSEQGSRKALYQKIVAAFPEGWMSSGQISREVSVLKKRYEAQQAEAQSASTNS</sequence>
<feature type="compositionally biased region" description="Polar residues" evidence="3">
    <location>
        <begin position="443"/>
        <end position="452"/>
    </location>
</feature>
<feature type="compositionally biased region" description="Polar residues" evidence="3">
    <location>
        <begin position="60"/>
        <end position="76"/>
    </location>
</feature>
<dbReference type="InterPro" id="IPR026947">
    <property type="entry name" value="UBN_middle_dom"/>
</dbReference>
<feature type="compositionally biased region" description="Low complexity" evidence="3">
    <location>
        <begin position="78"/>
        <end position="107"/>
    </location>
</feature>
<dbReference type="InParanoid" id="A0A286U7Z5"/>
<feature type="compositionally biased region" description="Low complexity" evidence="3">
    <location>
        <begin position="412"/>
        <end position="438"/>
    </location>
</feature>
<dbReference type="Pfam" id="PF08729">
    <property type="entry name" value="HUN"/>
    <property type="match status" value="1"/>
</dbReference>
<evidence type="ECO:0000259" key="4">
    <source>
        <dbReference type="Pfam" id="PF08729"/>
    </source>
</evidence>
<name>A0A286U7Z5_9AGAM</name>
<feature type="coiled-coil region" evidence="2">
    <location>
        <begin position="801"/>
        <end position="828"/>
    </location>
</feature>
<proteinExistence type="predicted"/>
<feature type="compositionally biased region" description="Low complexity" evidence="3">
    <location>
        <begin position="35"/>
        <end position="47"/>
    </location>
</feature>
<feature type="compositionally biased region" description="Low complexity" evidence="3">
    <location>
        <begin position="453"/>
        <end position="466"/>
    </location>
</feature>
<feature type="region of interest" description="Disordered" evidence="3">
    <location>
        <begin position="922"/>
        <end position="963"/>
    </location>
</feature>
<feature type="compositionally biased region" description="Polar residues" evidence="3">
    <location>
        <begin position="392"/>
        <end position="401"/>
    </location>
</feature>
<protein>
    <recommendedName>
        <fullName evidence="8">Ubinuclein middle domain-containing protein</fullName>
    </recommendedName>
</protein>
<feature type="region of interest" description="Disordered" evidence="3">
    <location>
        <begin position="670"/>
        <end position="800"/>
    </location>
</feature>
<evidence type="ECO:0000313" key="7">
    <source>
        <dbReference type="Proteomes" id="UP000217199"/>
    </source>
</evidence>
<dbReference type="STRING" id="2282107.A0A286U7Z5"/>
<dbReference type="OrthoDB" id="5576775at2759"/>
<feature type="domain" description="Ubinuclein middle" evidence="5">
    <location>
        <begin position="1039"/>
        <end position="1113"/>
    </location>
</feature>
<accession>A0A286U7Z5</accession>
<feature type="region of interest" description="Disordered" evidence="3">
    <location>
        <begin position="278"/>
        <end position="313"/>
    </location>
</feature>
<feature type="compositionally biased region" description="Low complexity" evidence="3">
    <location>
        <begin position="194"/>
        <end position="217"/>
    </location>
</feature>
<dbReference type="AlphaFoldDB" id="A0A286U7Z5"/>
<feature type="domain" description="Hpc2-related" evidence="4">
    <location>
        <begin position="559"/>
        <end position="598"/>
    </location>
</feature>
<feature type="domain" description="Ubinuclein middle" evidence="5">
    <location>
        <begin position="802"/>
        <end position="940"/>
    </location>
</feature>
<feature type="compositionally biased region" description="Basic residues" evidence="3">
    <location>
        <begin position="545"/>
        <end position="558"/>
    </location>
</feature>
<dbReference type="PANTHER" id="PTHR48125:SF12">
    <property type="entry name" value="AT HOOK TRANSCRIPTION FACTOR FAMILY-RELATED"/>
    <property type="match status" value="1"/>
</dbReference>
<evidence type="ECO:0000256" key="3">
    <source>
        <dbReference type="SAM" id="MobiDB-lite"/>
    </source>
</evidence>
<dbReference type="PANTHER" id="PTHR48125">
    <property type="entry name" value="LP07818P1"/>
    <property type="match status" value="1"/>
</dbReference>
<feature type="region of interest" description="Disordered" evidence="3">
    <location>
        <begin position="165"/>
        <end position="232"/>
    </location>
</feature>
<dbReference type="EMBL" id="NBII01000009">
    <property type="protein sequence ID" value="PAV15649.1"/>
    <property type="molecule type" value="Genomic_DNA"/>
</dbReference>
<feature type="compositionally biased region" description="Basic and acidic residues" evidence="3">
    <location>
        <begin position="605"/>
        <end position="614"/>
    </location>
</feature>
<keyword evidence="2" id="KW-0175">Coiled coil</keyword>
<organism evidence="6 7">
    <name type="scientific">Pyrrhoderma noxium</name>
    <dbReference type="NCBI Taxonomy" id="2282107"/>
    <lineage>
        <taxon>Eukaryota</taxon>
        <taxon>Fungi</taxon>
        <taxon>Dikarya</taxon>
        <taxon>Basidiomycota</taxon>
        <taxon>Agaricomycotina</taxon>
        <taxon>Agaricomycetes</taxon>
        <taxon>Hymenochaetales</taxon>
        <taxon>Hymenochaetaceae</taxon>
        <taxon>Pyrrhoderma</taxon>
    </lineage>
</organism>
<feature type="compositionally biased region" description="Polar residues" evidence="3">
    <location>
        <begin position="945"/>
        <end position="957"/>
    </location>
</feature>
<feature type="compositionally biased region" description="Acidic residues" evidence="3">
    <location>
        <begin position="528"/>
        <end position="541"/>
    </location>
</feature>
<reference evidence="6 7" key="1">
    <citation type="journal article" date="2017" name="Mol. Ecol.">
        <title>Comparative and population genomic landscape of Phellinus noxius: A hypervariable fungus causing root rot in trees.</title>
        <authorList>
            <person name="Chung C.L."/>
            <person name="Lee T.J."/>
            <person name="Akiba M."/>
            <person name="Lee H.H."/>
            <person name="Kuo T.H."/>
            <person name="Liu D."/>
            <person name="Ke H.M."/>
            <person name="Yokoi T."/>
            <person name="Roa M.B."/>
            <person name="Lu M.J."/>
            <person name="Chang Y.Y."/>
            <person name="Ann P.J."/>
            <person name="Tsai J.N."/>
            <person name="Chen C.Y."/>
            <person name="Tzean S.S."/>
            <person name="Ota Y."/>
            <person name="Hattori T."/>
            <person name="Sahashi N."/>
            <person name="Liou R.F."/>
            <person name="Kikuchi T."/>
            <person name="Tsai I.J."/>
        </authorList>
    </citation>
    <scope>NUCLEOTIDE SEQUENCE [LARGE SCALE GENOMIC DNA]</scope>
    <source>
        <strain evidence="6 7">FFPRI411160</strain>
    </source>
</reference>
<evidence type="ECO:0000256" key="2">
    <source>
        <dbReference type="SAM" id="Coils"/>
    </source>
</evidence>
<feature type="region of interest" description="Disordered" evidence="3">
    <location>
        <begin position="1"/>
        <end position="122"/>
    </location>
</feature>
<feature type="region of interest" description="Disordered" evidence="3">
    <location>
        <begin position="605"/>
        <end position="643"/>
    </location>
</feature>
<dbReference type="Pfam" id="PF14075">
    <property type="entry name" value="UBN_AB"/>
    <property type="match status" value="2"/>
</dbReference>
<feature type="compositionally biased region" description="Pro residues" evidence="3">
    <location>
        <begin position="298"/>
        <end position="313"/>
    </location>
</feature>
<gene>
    <name evidence="6" type="ORF">PNOK_0850700</name>
</gene>
<feature type="compositionally biased region" description="Gly residues" evidence="3">
    <location>
        <begin position="615"/>
        <end position="624"/>
    </location>
</feature>
<feature type="compositionally biased region" description="Basic and acidic residues" evidence="3">
    <location>
        <begin position="1"/>
        <end position="11"/>
    </location>
</feature>
<keyword evidence="7" id="KW-1185">Reference proteome</keyword>
<evidence type="ECO:0000259" key="5">
    <source>
        <dbReference type="Pfam" id="PF14075"/>
    </source>
</evidence>
<feature type="compositionally biased region" description="Low complexity" evidence="3">
    <location>
        <begin position="278"/>
        <end position="297"/>
    </location>
</feature>
<evidence type="ECO:0000313" key="6">
    <source>
        <dbReference type="EMBL" id="PAV15649.1"/>
    </source>
</evidence>
<feature type="compositionally biased region" description="Low complexity" evidence="3">
    <location>
        <begin position="779"/>
        <end position="791"/>
    </location>
</feature>
<feature type="compositionally biased region" description="Polar residues" evidence="3">
    <location>
        <begin position="744"/>
        <end position="767"/>
    </location>
</feature>
<dbReference type="Proteomes" id="UP000217199">
    <property type="component" value="Unassembled WGS sequence"/>
</dbReference>
<evidence type="ECO:0008006" key="8">
    <source>
        <dbReference type="Google" id="ProtNLM"/>
    </source>
</evidence>
<keyword evidence="1" id="KW-0597">Phosphoprotein</keyword>
<evidence type="ECO:0000256" key="1">
    <source>
        <dbReference type="ARBA" id="ARBA00022553"/>
    </source>
</evidence>
<feature type="region of interest" description="Disordered" evidence="3">
    <location>
        <begin position="370"/>
        <end position="566"/>
    </location>
</feature>
<feature type="compositionally biased region" description="Polar residues" evidence="3">
    <location>
        <begin position="699"/>
        <end position="708"/>
    </location>
</feature>
<dbReference type="InterPro" id="IPR014840">
    <property type="entry name" value="HRD"/>
</dbReference>
<feature type="compositionally biased region" description="Low complexity" evidence="3">
    <location>
        <begin position="168"/>
        <end position="184"/>
    </location>
</feature>